<gene>
    <name evidence="3" type="primary">yidD</name>
    <name evidence="3" type="ORF">IAA60_08525</name>
</gene>
<dbReference type="InterPro" id="IPR002696">
    <property type="entry name" value="Membr_insert_effic_factor_YidD"/>
</dbReference>
<sequence length="83" mass="9469">MNGAHNKNKHGSIIQKLFIFLIDFYRHRISPYKGGACCRFIPTCSQYAREAIEKYGALKGGYLAVRRLLKCHPFHKGGYDPVP</sequence>
<evidence type="ECO:0000313" key="4">
    <source>
        <dbReference type="Proteomes" id="UP000824165"/>
    </source>
</evidence>
<evidence type="ECO:0000256" key="2">
    <source>
        <dbReference type="HAMAP-Rule" id="MF_00386"/>
    </source>
</evidence>
<name>A0A9D1H3G3_9FIRM</name>
<reference evidence="3" key="2">
    <citation type="journal article" date="2021" name="PeerJ">
        <title>Extensive microbial diversity within the chicken gut microbiome revealed by metagenomics and culture.</title>
        <authorList>
            <person name="Gilroy R."/>
            <person name="Ravi A."/>
            <person name="Getino M."/>
            <person name="Pursley I."/>
            <person name="Horton D.L."/>
            <person name="Alikhan N.F."/>
            <person name="Baker D."/>
            <person name="Gharbi K."/>
            <person name="Hall N."/>
            <person name="Watson M."/>
            <person name="Adriaenssens E.M."/>
            <person name="Foster-Nyarko E."/>
            <person name="Jarju S."/>
            <person name="Secka A."/>
            <person name="Antonio M."/>
            <person name="Oren A."/>
            <person name="Chaudhuri R.R."/>
            <person name="La Ragione R."/>
            <person name="Hildebrand F."/>
            <person name="Pallen M.J."/>
        </authorList>
    </citation>
    <scope>NUCLEOTIDE SEQUENCE</scope>
    <source>
        <strain evidence="3">CHK181-108</strain>
    </source>
</reference>
<evidence type="ECO:0000256" key="1">
    <source>
        <dbReference type="ARBA" id="ARBA00023136"/>
    </source>
</evidence>
<dbReference type="EMBL" id="DVLU01000090">
    <property type="protein sequence ID" value="HIT85927.1"/>
    <property type="molecule type" value="Genomic_DNA"/>
</dbReference>
<accession>A0A9D1H3G3</accession>
<keyword evidence="2" id="KW-1003">Cell membrane</keyword>
<proteinExistence type="inferred from homology"/>
<dbReference type="SMART" id="SM01234">
    <property type="entry name" value="Haemolytic"/>
    <property type="match status" value="1"/>
</dbReference>
<dbReference type="HAMAP" id="MF_00386">
    <property type="entry name" value="UPF0161_YidD"/>
    <property type="match status" value="1"/>
</dbReference>
<dbReference type="GO" id="GO:0005886">
    <property type="term" value="C:plasma membrane"/>
    <property type="evidence" value="ECO:0007669"/>
    <property type="project" value="UniProtKB-SubCell"/>
</dbReference>
<comment type="subcellular location">
    <subcellularLocation>
        <location evidence="2">Cell membrane</location>
        <topology evidence="2">Peripheral membrane protein</topology>
        <orientation evidence="2">Cytoplasmic side</orientation>
    </subcellularLocation>
</comment>
<evidence type="ECO:0000313" key="3">
    <source>
        <dbReference type="EMBL" id="HIT85927.1"/>
    </source>
</evidence>
<comment type="caution">
    <text evidence="3">The sequence shown here is derived from an EMBL/GenBank/DDBJ whole genome shotgun (WGS) entry which is preliminary data.</text>
</comment>
<dbReference type="NCBIfam" id="TIGR00278">
    <property type="entry name" value="membrane protein insertion efficiency factor YidD"/>
    <property type="match status" value="1"/>
</dbReference>
<keyword evidence="1 2" id="KW-0472">Membrane</keyword>
<dbReference type="PANTHER" id="PTHR33383">
    <property type="entry name" value="MEMBRANE PROTEIN INSERTION EFFICIENCY FACTOR-RELATED"/>
    <property type="match status" value="1"/>
</dbReference>
<comment type="similarity">
    <text evidence="2">Belongs to the UPF0161 family.</text>
</comment>
<dbReference type="Proteomes" id="UP000824165">
    <property type="component" value="Unassembled WGS sequence"/>
</dbReference>
<protein>
    <recommendedName>
        <fullName evidence="2">Putative membrane protein insertion efficiency factor</fullName>
    </recommendedName>
</protein>
<reference evidence="3" key="1">
    <citation type="submission" date="2020-10" db="EMBL/GenBank/DDBJ databases">
        <authorList>
            <person name="Gilroy R."/>
        </authorList>
    </citation>
    <scope>NUCLEOTIDE SEQUENCE</scope>
    <source>
        <strain evidence="3">CHK181-108</strain>
    </source>
</reference>
<dbReference type="AlphaFoldDB" id="A0A9D1H3G3"/>
<organism evidence="3 4">
    <name type="scientific">Candidatus Ornithomonoglobus intestinigallinarum</name>
    <dbReference type="NCBI Taxonomy" id="2840894"/>
    <lineage>
        <taxon>Bacteria</taxon>
        <taxon>Bacillati</taxon>
        <taxon>Bacillota</taxon>
        <taxon>Clostridia</taxon>
        <taxon>Candidatus Ornithomonoglobus</taxon>
    </lineage>
</organism>
<comment type="function">
    <text evidence="2">Could be involved in insertion of integral membrane proteins into the membrane.</text>
</comment>
<dbReference type="PANTHER" id="PTHR33383:SF1">
    <property type="entry name" value="MEMBRANE PROTEIN INSERTION EFFICIENCY FACTOR-RELATED"/>
    <property type="match status" value="1"/>
</dbReference>
<dbReference type="Pfam" id="PF01809">
    <property type="entry name" value="YidD"/>
    <property type="match status" value="1"/>
</dbReference>